<dbReference type="PANTHER" id="PTHR30250:SF11">
    <property type="entry name" value="O-ANTIGEN TRANSPORTER-RELATED"/>
    <property type="match status" value="1"/>
</dbReference>
<keyword evidence="5 6" id="KW-0472">Membrane</keyword>
<evidence type="ECO:0008006" key="8">
    <source>
        <dbReference type="Google" id="ProtNLM"/>
    </source>
</evidence>
<feature type="transmembrane region" description="Helical" evidence="6">
    <location>
        <begin position="46"/>
        <end position="65"/>
    </location>
</feature>
<evidence type="ECO:0000256" key="5">
    <source>
        <dbReference type="ARBA" id="ARBA00023136"/>
    </source>
</evidence>
<evidence type="ECO:0000256" key="1">
    <source>
        <dbReference type="ARBA" id="ARBA00004651"/>
    </source>
</evidence>
<evidence type="ECO:0000256" key="3">
    <source>
        <dbReference type="ARBA" id="ARBA00022692"/>
    </source>
</evidence>
<evidence type="ECO:0000313" key="7">
    <source>
        <dbReference type="EMBL" id="QOS22022.1"/>
    </source>
</evidence>
<keyword evidence="4 6" id="KW-1133">Transmembrane helix</keyword>
<proteinExistence type="predicted"/>
<evidence type="ECO:0000256" key="6">
    <source>
        <dbReference type="SAM" id="Phobius"/>
    </source>
</evidence>
<feature type="transmembrane region" description="Helical" evidence="6">
    <location>
        <begin position="206"/>
        <end position="231"/>
    </location>
</feature>
<dbReference type="EMBL" id="MT898203">
    <property type="protein sequence ID" value="QOS22022.1"/>
    <property type="molecule type" value="Genomic_DNA"/>
</dbReference>
<dbReference type="GO" id="GO:0005886">
    <property type="term" value="C:plasma membrane"/>
    <property type="evidence" value="ECO:0007669"/>
    <property type="project" value="UniProtKB-SubCell"/>
</dbReference>
<feature type="transmembrane region" description="Helical" evidence="6">
    <location>
        <begin position="324"/>
        <end position="343"/>
    </location>
</feature>
<feature type="transmembrane region" description="Helical" evidence="6">
    <location>
        <begin position="112"/>
        <end position="132"/>
    </location>
</feature>
<protein>
    <recommendedName>
        <fullName evidence="8">Polysaccharide biosynthesis protein</fullName>
    </recommendedName>
</protein>
<reference evidence="7" key="1">
    <citation type="submission" date="2020-08" db="EMBL/GenBank/DDBJ databases">
        <title>Genetic structure, function and evolution of capsule biosynthesis loci in Vibrio parahaemolyticus.</title>
        <authorList>
            <person name="Li L."/>
            <person name="Bian S."/>
        </authorList>
    </citation>
    <scope>NUCLEOTIDE SEQUENCE</scope>
    <source>
        <strain evidence="7">VP241</strain>
    </source>
</reference>
<gene>
    <name evidence="7" type="ORF">VP241_00027</name>
</gene>
<dbReference type="Pfam" id="PF01943">
    <property type="entry name" value="Polysacc_synt"/>
    <property type="match status" value="1"/>
</dbReference>
<keyword evidence="2" id="KW-1003">Cell membrane</keyword>
<sequence length="405" mass="45881">MFKRLIFSSLSVTVSNVIVRFSVLILSIVAAHTLDVGGLAQFTNLMILYQIVSGLSLAGLSGVLVKTIAETDTVSERIEYAKASLFIITCLSFLFSIVYLVIVAVIYDTLTFDAVIFSISIIFGALYFGLVSTAQGFLDFKSHLFSSIIYTISCLFCVSMFYFLGFDRISLVVLLANIFSFYYLIKTNKKKWSCSFREQFKFDFLKVKYILIPSVPMFFSSLLVMPVMYIGNFVLTHYATSEEVAVYNLAFQWRNIISLVPAAIIQAFLPYMMKSFKEKTFSKHMLILYAGAMFLIVLSSLFLVNNIHHIYGNTVIGYEGVFNLMILTSLIASFSGLFGQYFLVNNSYLLCLVMNVVWAISYIAILYRSEMVNVNAEYVTYSLLQAYCVLIVFQVVMVVFRKVCK</sequence>
<comment type="subcellular location">
    <subcellularLocation>
        <location evidence="1">Cell membrane</location>
        <topology evidence="1">Multi-pass membrane protein</topology>
    </subcellularLocation>
</comment>
<keyword evidence="3 6" id="KW-0812">Transmembrane</keyword>
<dbReference type="InterPro" id="IPR002797">
    <property type="entry name" value="Polysacc_synth"/>
</dbReference>
<feature type="transmembrane region" description="Helical" evidence="6">
    <location>
        <begin position="251"/>
        <end position="273"/>
    </location>
</feature>
<feature type="transmembrane region" description="Helical" evidence="6">
    <location>
        <begin position="348"/>
        <end position="367"/>
    </location>
</feature>
<feature type="transmembrane region" description="Helical" evidence="6">
    <location>
        <begin position="169"/>
        <end position="185"/>
    </location>
</feature>
<dbReference type="AlphaFoldDB" id="A0A7M1W586"/>
<evidence type="ECO:0000256" key="2">
    <source>
        <dbReference type="ARBA" id="ARBA00022475"/>
    </source>
</evidence>
<feature type="transmembrane region" description="Helical" evidence="6">
    <location>
        <begin position="85"/>
        <end position="106"/>
    </location>
</feature>
<feature type="transmembrane region" description="Helical" evidence="6">
    <location>
        <begin position="144"/>
        <end position="163"/>
    </location>
</feature>
<accession>A0A7M1W586</accession>
<feature type="transmembrane region" description="Helical" evidence="6">
    <location>
        <begin position="12"/>
        <end position="34"/>
    </location>
</feature>
<name>A0A7M1W586_VIBPH</name>
<dbReference type="PANTHER" id="PTHR30250">
    <property type="entry name" value="PST FAMILY PREDICTED COLANIC ACID TRANSPORTER"/>
    <property type="match status" value="1"/>
</dbReference>
<dbReference type="InterPro" id="IPR050833">
    <property type="entry name" value="Poly_Biosynth_Transport"/>
</dbReference>
<feature type="transmembrane region" description="Helical" evidence="6">
    <location>
        <begin position="379"/>
        <end position="400"/>
    </location>
</feature>
<evidence type="ECO:0000256" key="4">
    <source>
        <dbReference type="ARBA" id="ARBA00022989"/>
    </source>
</evidence>
<organism evidence="7">
    <name type="scientific">Vibrio parahaemolyticus</name>
    <dbReference type="NCBI Taxonomy" id="670"/>
    <lineage>
        <taxon>Bacteria</taxon>
        <taxon>Pseudomonadati</taxon>
        <taxon>Pseudomonadota</taxon>
        <taxon>Gammaproteobacteria</taxon>
        <taxon>Vibrionales</taxon>
        <taxon>Vibrionaceae</taxon>
        <taxon>Vibrio</taxon>
    </lineage>
</organism>
<feature type="transmembrane region" description="Helical" evidence="6">
    <location>
        <begin position="285"/>
        <end position="304"/>
    </location>
</feature>